<sequence length="179" mass="20331">MITKKQCRRWIKNIAQSVLYHSSCSRAVVNNPRSVVFVCKGNVCRSAFAEYFMKAKVEASTMHIRSCGLDVRVRSAAPGAALSVARRKGLDLEDHLSKGVELCDLENADLIIAMEYWHYRALTAMYPHKKESIRLLREFAPFPENILCNINDPFGQDESRFEKCFAQIERAVSNVCAKI</sequence>
<comment type="catalytic activity">
    <reaction evidence="5">
        <text>O-phospho-L-tyrosyl-[protein] + H2O = L-tyrosyl-[protein] + phosphate</text>
        <dbReference type="Rhea" id="RHEA:10684"/>
        <dbReference type="Rhea" id="RHEA-COMP:10136"/>
        <dbReference type="Rhea" id="RHEA-COMP:20101"/>
        <dbReference type="ChEBI" id="CHEBI:15377"/>
        <dbReference type="ChEBI" id="CHEBI:43474"/>
        <dbReference type="ChEBI" id="CHEBI:46858"/>
        <dbReference type="ChEBI" id="CHEBI:61978"/>
        <dbReference type="EC" id="3.1.3.48"/>
    </reaction>
</comment>
<dbReference type="Pfam" id="PF01451">
    <property type="entry name" value="LMWPc"/>
    <property type="match status" value="1"/>
</dbReference>
<dbReference type="PANTHER" id="PTHR11717:SF31">
    <property type="entry name" value="LOW MOLECULAR WEIGHT PROTEIN-TYROSINE-PHOSPHATASE ETP-RELATED"/>
    <property type="match status" value="1"/>
</dbReference>
<organism evidence="7 8">
    <name type="scientific">Pelotalea chapellei</name>
    <dbReference type="NCBI Taxonomy" id="44671"/>
    <lineage>
        <taxon>Bacteria</taxon>
        <taxon>Pseudomonadati</taxon>
        <taxon>Thermodesulfobacteriota</taxon>
        <taxon>Desulfuromonadia</taxon>
        <taxon>Geobacterales</taxon>
        <taxon>Geobacteraceae</taxon>
        <taxon>Pelotalea</taxon>
    </lineage>
</organism>
<keyword evidence="4" id="KW-0904">Protein phosphatase</keyword>
<dbReference type="SMART" id="SM00226">
    <property type="entry name" value="LMWPc"/>
    <property type="match status" value="1"/>
</dbReference>
<dbReference type="InterPro" id="IPR017867">
    <property type="entry name" value="Tyr_phospatase_low_mol_wt"/>
</dbReference>
<reference evidence="7 8" key="1">
    <citation type="submission" date="2021-05" db="EMBL/GenBank/DDBJ databases">
        <title>The draft genome of Geobacter chapellei DSM 13688.</title>
        <authorList>
            <person name="Xu Z."/>
            <person name="Masuda Y."/>
            <person name="Itoh H."/>
            <person name="Senoo K."/>
        </authorList>
    </citation>
    <scope>NUCLEOTIDE SEQUENCE [LARGE SCALE GENOMIC DNA]</scope>
    <source>
        <strain evidence="7 8">DSM 13688</strain>
    </source>
</reference>
<comment type="caution">
    <text evidence="7">The sequence shown here is derived from an EMBL/GenBank/DDBJ whole genome shotgun (WGS) entry which is preliminary data.</text>
</comment>
<evidence type="ECO:0000313" key="8">
    <source>
        <dbReference type="Proteomes" id="UP000784128"/>
    </source>
</evidence>
<evidence type="ECO:0000256" key="4">
    <source>
        <dbReference type="ARBA" id="ARBA00022912"/>
    </source>
</evidence>
<dbReference type="PRINTS" id="PR00719">
    <property type="entry name" value="LMWPTPASE"/>
</dbReference>
<dbReference type="SUPFAM" id="SSF52788">
    <property type="entry name" value="Phosphotyrosine protein phosphatases I"/>
    <property type="match status" value="1"/>
</dbReference>
<keyword evidence="8" id="KW-1185">Reference proteome</keyword>
<evidence type="ECO:0000313" key="7">
    <source>
        <dbReference type="EMBL" id="MBT1071829.1"/>
    </source>
</evidence>
<keyword evidence="3" id="KW-0378">Hydrolase</keyword>
<dbReference type="Proteomes" id="UP000784128">
    <property type="component" value="Unassembled WGS sequence"/>
</dbReference>
<gene>
    <name evidence="7" type="ORF">KJB30_08550</name>
</gene>
<evidence type="ECO:0000256" key="5">
    <source>
        <dbReference type="ARBA" id="ARBA00051722"/>
    </source>
</evidence>
<evidence type="ECO:0000256" key="3">
    <source>
        <dbReference type="ARBA" id="ARBA00022801"/>
    </source>
</evidence>
<dbReference type="PANTHER" id="PTHR11717">
    <property type="entry name" value="LOW MOLECULAR WEIGHT PROTEIN TYROSINE PHOSPHATASE"/>
    <property type="match status" value="1"/>
</dbReference>
<protein>
    <recommendedName>
        <fullName evidence="2">protein-tyrosine-phosphatase</fullName>
        <ecNumber evidence="2">3.1.3.48</ecNumber>
    </recommendedName>
</protein>
<dbReference type="InterPro" id="IPR023485">
    <property type="entry name" value="Ptyr_pPase"/>
</dbReference>
<proteinExistence type="inferred from homology"/>
<comment type="similarity">
    <text evidence="1">Belongs to the low molecular weight phosphotyrosine protein phosphatase family.</text>
</comment>
<dbReference type="Gene3D" id="3.40.50.2300">
    <property type="match status" value="1"/>
</dbReference>
<dbReference type="InterPro" id="IPR036196">
    <property type="entry name" value="Ptyr_pPase_sf"/>
</dbReference>
<accession>A0ABS5U837</accession>
<evidence type="ECO:0000256" key="2">
    <source>
        <dbReference type="ARBA" id="ARBA00013064"/>
    </source>
</evidence>
<evidence type="ECO:0000259" key="6">
    <source>
        <dbReference type="SMART" id="SM00226"/>
    </source>
</evidence>
<dbReference type="EMBL" id="JAHDYS010000006">
    <property type="protein sequence ID" value="MBT1071829.1"/>
    <property type="molecule type" value="Genomic_DNA"/>
</dbReference>
<dbReference type="InterPro" id="IPR050438">
    <property type="entry name" value="LMW_PTPase"/>
</dbReference>
<dbReference type="RefSeq" id="WP_214298001.1">
    <property type="nucleotide sequence ID" value="NZ_JAHDYS010000006.1"/>
</dbReference>
<evidence type="ECO:0000256" key="1">
    <source>
        <dbReference type="ARBA" id="ARBA00011063"/>
    </source>
</evidence>
<name>A0ABS5U837_9BACT</name>
<dbReference type="EC" id="3.1.3.48" evidence="2"/>
<feature type="domain" description="Phosphotyrosine protein phosphatase I" evidence="6">
    <location>
        <begin position="33"/>
        <end position="178"/>
    </location>
</feature>